<evidence type="ECO:0000313" key="10">
    <source>
        <dbReference type="EMBL" id="KAJ1967464.1"/>
    </source>
</evidence>
<dbReference type="GO" id="GO:0033314">
    <property type="term" value="P:mitotic DNA replication checkpoint signaling"/>
    <property type="evidence" value="ECO:0007669"/>
    <property type="project" value="TreeGrafter"/>
</dbReference>
<dbReference type="InterPro" id="IPR004582">
    <property type="entry name" value="Checkpoint_prot_Rad17_Rad24"/>
</dbReference>
<feature type="compositionally biased region" description="Polar residues" evidence="8">
    <location>
        <begin position="74"/>
        <end position="85"/>
    </location>
</feature>
<dbReference type="GO" id="GO:0000077">
    <property type="term" value="P:DNA damage checkpoint signaling"/>
    <property type="evidence" value="ECO:0007669"/>
    <property type="project" value="TreeGrafter"/>
</dbReference>
<evidence type="ECO:0000256" key="5">
    <source>
        <dbReference type="ARBA" id="ARBA00022840"/>
    </source>
</evidence>
<comment type="caution">
    <text evidence="10">The sequence shown here is derived from an EMBL/GenBank/DDBJ whole genome shotgun (WGS) entry which is preliminary data.</text>
</comment>
<feature type="compositionally biased region" description="Polar residues" evidence="8">
    <location>
        <begin position="35"/>
        <end position="46"/>
    </location>
</feature>
<feature type="compositionally biased region" description="Basic residues" evidence="8">
    <location>
        <begin position="119"/>
        <end position="129"/>
    </location>
</feature>
<reference evidence="10" key="1">
    <citation type="submission" date="2022-07" db="EMBL/GenBank/DDBJ databases">
        <title>Phylogenomic reconstructions and comparative analyses of Kickxellomycotina fungi.</title>
        <authorList>
            <person name="Reynolds N.K."/>
            <person name="Stajich J.E."/>
            <person name="Barry K."/>
            <person name="Grigoriev I.V."/>
            <person name="Crous P."/>
            <person name="Smith M.E."/>
        </authorList>
    </citation>
    <scope>NUCLEOTIDE SEQUENCE</scope>
    <source>
        <strain evidence="10">RSA 1196</strain>
    </source>
</reference>
<feature type="compositionally biased region" description="Polar residues" evidence="8">
    <location>
        <begin position="130"/>
        <end position="146"/>
    </location>
</feature>
<evidence type="ECO:0000256" key="1">
    <source>
        <dbReference type="ARBA" id="ARBA00004123"/>
    </source>
</evidence>
<dbReference type="InterPro" id="IPR027417">
    <property type="entry name" value="P-loop_NTPase"/>
</dbReference>
<dbReference type="Pfam" id="PF25812">
    <property type="entry name" value="RAD24_helical"/>
    <property type="match status" value="1"/>
</dbReference>
<evidence type="ECO:0000256" key="3">
    <source>
        <dbReference type="ARBA" id="ARBA00022741"/>
    </source>
</evidence>
<feature type="compositionally biased region" description="Polar residues" evidence="8">
    <location>
        <begin position="15"/>
        <end position="25"/>
    </location>
</feature>
<evidence type="ECO:0000256" key="7">
    <source>
        <dbReference type="ARBA" id="ARBA00023306"/>
    </source>
</evidence>
<dbReference type="Proteomes" id="UP001150925">
    <property type="component" value="Unassembled WGS sequence"/>
</dbReference>
<dbReference type="OrthoDB" id="10265971at2759"/>
<gene>
    <name evidence="10" type="primary">rad17</name>
    <name evidence="10" type="ORF">IWQ62_001845</name>
</gene>
<proteinExistence type="inferred from homology"/>
<feature type="compositionally biased region" description="Low complexity" evidence="8">
    <location>
        <begin position="154"/>
        <end position="166"/>
    </location>
</feature>
<keyword evidence="3" id="KW-0547">Nucleotide-binding</keyword>
<keyword evidence="6" id="KW-0539">Nucleus</keyword>
<evidence type="ECO:0000256" key="6">
    <source>
        <dbReference type="ARBA" id="ARBA00023242"/>
    </source>
</evidence>
<keyword evidence="11" id="KW-1185">Reference proteome</keyword>
<name>A0A9W8E843_9FUNG</name>
<protein>
    <submittedName>
        <fullName evidence="10">RFC checkpoint protein Rad17</fullName>
    </submittedName>
</protein>
<dbReference type="PANTHER" id="PTHR12172">
    <property type="entry name" value="CELL CYCLE CHECKPOINT PROTEIN RAD17"/>
    <property type="match status" value="1"/>
</dbReference>
<organism evidence="10 11">
    <name type="scientific">Dispira parvispora</name>
    <dbReference type="NCBI Taxonomy" id="1520584"/>
    <lineage>
        <taxon>Eukaryota</taxon>
        <taxon>Fungi</taxon>
        <taxon>Fungi incertae sedis</taxon>
        <taxon>Zoopagomycota</taxon>
        <taxon>Kickxellomycotina</taxon>
        <taxon>Dimargaritomycetes</taxon>
        <taxon>Dimargaritales</taxon>
        <taxon>Dimargaritaceae</taxon>
        <taxon>Dispira</taxon>
    </lineage>
</organism>
<comment type="subcellular location">
    <subcellularLocation>
        <location evidence="1">Nucleus</location>
    </subcellularLocation>
</comment>
<evidence type="ECO:0000256" key="4">
    <source>
        <dbReference type="ARBA" id="ARBA00022763"/>
    </source>
</evidence>
<evidence type="ECO:0000259" key="9">
    <source>
        <dbReference type="Pfam" id="PF25812"/>
    </source>
</evidence>
<evidence type="ECO:0000256" key="8">
    <source>
        <dbReference type="SAM" id="MobiDB-lite"/>
    </source>
</evidence>
<dbReference type="InterPro" id="IPR057927">
    <property type="entry name" value="RAD24-like_helical"/>
</dbReference>
<dbReference type="SUPFAM" id="SSF52540">
    <property type="entry name" value="P-loop containing nucleoside triphosphate hydrolases"/>
    <property type="match status" value="1"/>
</dbReference>
<evidence type="ECO:0000313" key="11">
    <source>
        <dbReference type="Proteomes" id="UP001150925"/>
    </source>
</evidence>
<dbReference type="GO" id="GO:0005524">
    <property type="term" value="F:ATP binding"/>
    <property type="evidence" value="ECO:0007669"/>
    <property type="project" value="UniProtKB-KW"/>
</dbReference>
<evidence type="ECO:0000256" key="2">
    <source>
        <dbReference type="ARBA" id="ARBA00006168"/>
    </source>
</evidence>
<feature type="domain" description="Checkpoint protein RAD24-like helical bundle" evidence="9">
    <location>
        <begin position="511"/>
        <end position="644"/>
    </location>
</feature>
<keyword evidence="7" id="KW-0131">Cell cycle</keyword>
<feature type="compositionally biased region" description="Polar residues" evidence="8">
    <location>
        <begin position="167"/>
        <end position="184"/>
    </location>
</feature>
<dbReference type="GO" id="GO:0006281">
    <property type="term" value="P:DNA repair"/>
    <property type="evidence" value="ECO:0007669"/>
    <property type="project" value="InterPro"/>
</dbReference>
<feature type="compositionally biased region" description="Polar residues" evidence="8">
    <location>
        <begin position="93"/>
        <end position="118"/>
    </location>
</feature>
<accession>A0A9W8E843</accession>
<dbReference type="Pfam" id="PF03215">
    <property type="entry name" value="Rad17"/>
    <property type="match status" value="1"/>
</dbReference>
<dbReference type="Gene3D" id="3.40.50.300">
    <property type="entry name" value="P-loop containing nucleotide triphosphate hydrolases"/>
    <property type="match status" value="1"/>
</dbReference>
<dbReference type="GO" id="GO:0003689">
    <property type="term" value="F:DNA clamp loader activity"/>
    <property type="evidence" value="ECO:0007669"/>
    <property type="project" value="TreeGrafter"/>
</dbReference>
<keyword evidence="4" id="KW-0227">DNA damage</keyword>
<sequence>MELRSRKSMVYKPALSSQQSQTPLTETELDGTHALSPNSHTTTSGDNDFIETLGSQSSPHRAEQIVPHGRRESSTVSQTPPQGTTKRTRNTRTDPATSDLISPNNVPTETHQELSGTQKRARRLGRSQHSKPNSTRSLTQLTNQRWSFPAQHRSSAAPAGPAQSPSHLSQITGRSLSSPANNSSAQSVANDLWVDKYAPKIKADLAVNKRKVTEVQTWLQAALQPRTTHNARWSHRLLVLTGPPGVGKTATLRVVANELEANIIEWINPTYTTSTQRDLAPPSRSTLLQQFTQFFQQADRFPSLVMSRVDTPDSSTSSTVGPSPPQVVLIEDMPNLDHRAMLDCFVGCIRSRLNDPSYRGYPIVLIFSDTAMRFDLLNDSAVAEGTSQRYGQNQNASFRRILPCDILDSPYTTHITFNPIAPTFLTKALTRVLQQEFPQTTPVDQTLQSRQQLMVKQVVTLGHGDIRSALNSLQLSVPAALANPTTTGLLTDSPNQSSDLTVDQSVTDPRESGLDLFHAMGKVLYNKKRAVTHPTHGIPEWIPETSAEMVLAALPIEYDTFVHFLHENYPTFTDDLDDVVNASVHLSDADLIGGPTGWQHQSTLSTYRALVSVRGLTSALVHTREGNRHRTFYQMRKPRQWAVARARGEFLGLANSLRMTTALPGVNPALPSLVALSEVFPFLQTILRYHTDRAMGENNHQCQRLWRLGADLNRLCLFDTAAVLSTGLRDTNDWEDTEESLRVTQSPNSLHQPALNFATDSEDQLMLADDPIED</sequence>
<feature type="region of interest" description="Disordered" evidence="8">
    <location>
        <begin position="1"/>
        <end position="184"/>
    </location>
</feature>
<comment type="similarity">
    <text evidence="2">Belongs to the rad17/RAD24 family.</text>
</comment>
<keyword evidence="5" id="KW-0067">ATP-binding</keyword>
<dbReference type="PANTHER" id="PTHR12172:SF0">
    <property type="entry name" value="CELL CYCLE CHECKPOINT PROTEIN RAD17"/>
    <property type="match status" value="1"/>
</dbReference>
<dbReference type="EMBL" id="JANBPY010000333">
    <property type="protein sequence ID" value="KAJ1967464.1"/>
    <property type="molecule type" value="Genomic_DNA"/>
</dbReference>
<dbReference type="GO" id="GO:0005634">
    <property type="term" value="C:nucleus"/>
    <property type="evidence" value="ECO:0007669"/>
    <property type="project" value="UniProtKB-SubCell"/>
</dbReference>
<dbReference type="GO" id="GO:0003682">
    <property type="term" value="F:chromatin binding"/>
    <property type="evidence" value="ECO:0007669"/>
    <property type="project" value="TreeGrafter"/>
</dbReference>
<dbReference type="AlphaFoldDB" id="A0A9W8E843"/>